<comment type="caution">
    <text evidence="3">The sequence shown here is derived from an EMBL/GenBank/DDBJ whole genome shotgun (WGS) entry which is preliminary data.</text>
</comment>
<dbReference type="Proteomes" id="UP001347146">
    <property type="component" value="Unassembled WGS sequence"/>
</dbReference>
<evidence type="ECO:0000259" key="2">
    <source>
        <dbReference type="Pfam" id="PF26563"/>
    </source>
</evidence>
<dbReference type="InterPro" id="IPR022521">
    <property type="entry name" value="Rv3660c"/>
</dbReference>
<proteinExistence type="predicted"/>
<organism evidence="3 4">
    <name type="scientific">Gordonia sesuvii</name>
    <dbReference type="NCBI Taxonomy" id="3116777"/>
    <lineage>
        <taxon>Bacteria</taxon>
        <taxon>Bacillati</taxon>
        <taxon>Actinomycetota</taxon>
        <taxon>Actinomycetes</taxon>
        <taxon>Mycobacteriales</taxon>
        <taxon>Gordoniaceae</taxon>
        <taxon>Gordonia</taxon>
    </lineage>
</organism>
<dbReference type="RefSeq" id="WP_330433292.1">
    <property type="nucleotide sequence ID" value="NZ_JAZDUF010000004.1"/>
</dbReference>
<dbReference type="Pfam" id="PF26563">
    <property type="entry name" value="Rv3660c_N"/>
    <property type="match status" value="1"/>
</dbReference>
<dbReference type="Gene3D" id="3.40.50.300">
    <property type="entry name" value="P-loop containing nucleotide triphosphate hydrolases"/>
    <property type="match status" value="1"/>
</dbReference>
<dbReference type="PANTHER" id="PTHR43384">
    <property type="entry name" value="SEPTUM SITE-DETERMINING PROTEIN MIND HOMOLOG, CHLOROPLASTIC-RELATED"/>
    <property type="match status" value="1"/>
</dbReference>
<dbReference type="PANTHER" id="PTHR43384:SF11">
    <property type="entry name" value="SEPTUM SITE DETERMINING PROTEIN"/>
    <property type="match status" value="1"/>
</dbReference>
<evidence type="ECO:0000256" key="1">
    <source>
        <dbReference type="SAM" id="MobiDB-lite"/>
    </source>
</evidence>
<dbReference type="SUPFAM" id="SSF52540">
    <property type="entry name" value="P-loop containing nucleoside triphosphate hydrolases"/>
    <property type="match status" value="1"/>
</dbReference>
<dbReference type="NCBIfam" id="TIGR03815">
    <property type="entry name" value="CpaE_hom_Actino"/>
    <property type="match status" value="1"/>
</dbReference>
<dbReference type="EMBL" id="JAZDUF010000004">
    <property type="protein sequence ID" value="MEE3851561.1"/>
    <property type="molecule type" value="Genomic_DNA"/>
</dbReference>
<evidence type="ECO:0000313" key="3">
    <source>
        <dbReference type="EMBL" id="MEE3851561.1"/>
    </source>
</evidence>
<dbReference type="InterPro" id="IPR059050">
    <property type="entry name" value="Rv3660c_N"/>
</dbReference>
<reference evidence="3 4" key="1">
    <citation type="submission" date="2024-01" db="EMBL/GenBank/DDBJ databases">
        <title>Draft genome sequence of Gordonia sp. LSe1-13.</title>
        <authorList>
            <person name="Suphannarot A."/>
            <person name="Mingma R."/>
        </authorList>
    </citation>
    <scope>NUCLEOTIDE SEQUENCE [LARGE SCALE GENOMIC DNA]</scope>
    <source>
        <strain evidence="3 4">LSe1-13</strain>
    </source>
</reference>
<accession>A0ABU7MEN0</accession>
<dbReference type="InterPro" id="IPR027417">
    <property type="entry name" value="P-loop_NTPase"/>
</dbReference>
<feature type="domain" description="Rv3660c-like CheY-like N-terminal" evidence="2">
    <location>
        <begin position="10"/>
        <end position="110"/>
    </location>
</feature>
<feature type="compositionally biased region" description="Basic and acidic residues" evidence="1">
    <location>
        <begin position="342"/>
        <end position="352"/>
    </location>
</feature>
<sequence length="352" mass="35861">MTDELLALVGPELCDDVARCAAAAGYRIVHASPTDCRREWLRATAVAIDGDALTVLAEATPPRRSGIVMVTAGEPPPDTWRSAMTLGAEYVVSLPAEESGLVGFLTDLRVPQVGSSTAVALVGGHGGAGATTLAAAVALVAADRSRVLLLDVDDLGAGIDLTLGIEDRSGLRWQDLTVAGGTMRAQSLHDALPKVHDRLSVLAPRRDDAQPITADAVIATLDAGRADGDIVVVDLPRATGPVTEAVLDSVDLVVVVTTATVPGVAASRSVATRMLPSAVPAGLAVRGPAPSGLRAAHIADAVGLPLVVSYRPDPGLPGRTDAGPLQVSARSPLGRAARAVHHAADPTERSAA</sequence>
<dbReference type="InterPro" id="IPR050625">
    <property type="entry name" value="ParA/MinD_ATPase"/>
</dbReference>
<protein>
    <submittedName>
        <fullName evidence="3">Septum site-determining protein Ssd</fullName>
    </submittedName>
</protein>
<name>A0ABU7MEN0_9ACTN</name>
<gene>
    <name evidence="3" type="primary">ssd</name>
    <name evidence="3" type="ORF">VZC37_14545</name>
</gene>
<evidence type="ECO:0000313" key="4">
    <source>
        <dbReference type="Proteomes" id="UP001347146"/>
    </source>
</evidence>
<feature type="region of interest" description="Disordered" evidence="1">
    <location>
        <begin position="331"/>
        <end position="352"/>
    </location>
</feature>
<keyword evidence="4" id="KW-1185">Reference proteome</keyword>